<dbReference type="InterPro" id="IPR036691">
    <property type="entry name" value="Endo/exonu/phosph_ase_sf"/>
</dbReference>
<dbReference type="PANTHER" id="PTHR12121">
    <property type="entry name" value="CARBON CATABOLITE REPRESSOR PROTEIN 4"/>
    <property type="match status" value="1"/>
</dbReference>
<dbReference type="EMBL" id="JAOYOD010000001">
    <property type="protein sequence ID" value="MCV9385566.1"/>
    <property type="molecule type" value="Genomic_DNA"/>
</dbReference>
<accession>A0ABT3CPF1</accession>
<dbReference type="CDD" id="cd09083">
    <property type="entry name" value="EEP-1"/>
    <property type="match status" value="1"/>
</dbReference>
<keyword evidence="3" id="KW-0378">Hydrolase</keyword>
<feature type="chain" id="PRO_5046861519" evidence="1">
    <location>
        <begin position="25"/>
        <end position="285"/>
    </location>
</feature>
<name>A0ABT3CPF1_9BACT</name>
<dbReference type="GO" id="GO:0004519">
    <property type="term" value="F:endonuclease activity"/>
    <property type="evidence" value="ECO:0007669"/>
    <property type="project" value="UniProtKB-KW"/>
</dbReference>
<keyword evidence="1" id="KW-0732">Signal</keyword>
<dbReference type="Proteomes" id="UP001300692">
    <property type="component" value="Unassembled WGS sequence"/>
</dbReference>
<reference evidence="3 4" key="1">
    <citation type="submission" date="2022-10" db="EMBL/GenBank/DDBJ databases">
        <title>Comparative genomics and taxonomic characterization of three novel marine species of genus Reichenbachiella exhibiting antioxidant and polysaccharide degradation activities.</title>
        <authorList>
            <person name="Muhammad N."/>
            <person name="Lee Y.-J."/>
            <person name="Ko J."/>
            <person name="Kim S.-G."/>
        </authorList>
    </citation>
    <scope>NUCLEOTIDE SEQUENCE [LARGE SCALE GENOMIC DNA]</scope>
    <source>
        <strain evidence="3 4">ABR2-5</strain>
    </source>
</reference>
<evidence type="ECO:0000313" key="4">
    <source>
        <dbReference type="Proteomes" id="UP001300692"/>
    </source>
</evidence>
<keyword evidence="3" id="KW-0540">Nuclease</keyword>
<evidence type="ECO:0000259" key="2">
    <source>
        <dbReference type="Pfam" id="PF03372"/>
    </source>
</evidence>
<dbReference type="InterPro" id="IPR005135">
    <property type="entry name" value="Endo/exonuclease/phosphatase"/>
</dbReference>
<dbReference type="RefSeq" id="WP_264136351.1">
    <property type="nucleotide sequence ID" value="NZ_JAOYOD010000001.1"/>
</dbReference>
<organism evidence="3 4">
    <name type="scientific">Reichenbachiella ulvae</name>
    <dbReference type="NCBI Taxonomy" id="2980104"/>
    <lineage>
        <taxon>Bacteria</taxon>
        <taxon>Pseudomonadati</taxon>
        <taxon>Bacteroidota</taxon>
        <taxon>Cytophagia</taxon>
        <taxon>Cytophagales</taxon>
        <taxon>Reichenbachiellaceae</taxon>
        <taxon>Reichenbachiella</taxon>
    </lineage>
</organism>
<evidence type="ECO:0000256" key="1">
    <source>
        <dbReference type="SAM" id="SignalP"/>
    </source>
</evidence>
<gene>
    <name evidence="3" type="ORF">N7U62_02775</name>
</gene>
<keyword evidence="3" id="KW-0255">Endonuclease</keyword>
<feature type="domain" description="Endonuclease/exonuclease/phosphatase" evidence="2">
    <location>
        <begin position="29"/>
        <end position="271"/>
    </location>
</feature>
<feature type="signal peptide" evidence="1">
    <location>
        <begin position="1"/>
        <end position="24"/>
    </location>
</feature>
<protein>
    <submittedName>
        <fullName evidence="3">Endonuclease/exonuclease/phosphatase family protein</fullName>
    </submittedName>
</protein>
<proteinExistence type="predicted"/>
<comment type="caution">
    <text evidence="3">The sequence shown here is derived from an EMBL/GenBank/DDBJ whole genome shotgun (WGS) entry which is preliminary data.</text>
</comment>
<dbReference type="Pfam" id="PF03372">
    <property type="entry name" value="Exo_endo_phos"/>
    <property type="match status" value="1"/>
</dbReference>
<keyword evidence="4" id="KW-1185">Reference proteome</keyword>
<evidence type="ECO:0000313" key="3">
    <source>
        <dbReference type="EMBL" id="MCV9385566.1"/>
    </source>
</evidence>
<dbReference type="InterPro" id="IPR050410">
    <property type="entry name" value="CCR4/nocturin_mRNA_transcr"/>
</dbReference>
<sequence>MKKLSCITLFLLAIMLLVRFHSVAQNRAMTYNIRYATTNDQENQWDNRKAELCELLNYYRPGFIGLQESLPIQNEYIDEQLPSYKYIGFGREGEGSNSESAPIFYDSTLYQLLDQEVFWLSPTPSQISIGWDASYKRVATIGIFRDLNSRDTLFVINTHFDHMGQIAREKSASLLLTKIQALKTESKSLILMGDFNSLPSDTPIQILTQKLEDTYTSSLSKPYGPVGTFNGFDSQLIPSQRIDYIFGKNLKVLSYRAVNDKRSNGLCISDHLPVLIEWEQSQKLK</sequence>
<dbReference type="Gene3D" id="3.60.10.10">
    <property type="entry name" value="Endonuclease/exonuclease/phosphatase"/>
    <property type="match status" value="1"/>
</dbReference>
<dbReference type="PANTHER" id="PTHR12121:SF36">
    <property type="entry name" value="ENDONUCLEASE_EXONUCLEASE_PHOSPHATASE DOMAIN-CONTAINING PROTEIN"/>
    <property type="match status" value="1"/>
</dbReference>
<dbReference type="SUPFAM" id="SSF56219">
    <property type="entry name" value="DNase I-like"/>
    <property type="match status" value="1"/>
</dbReference>